<keyword evidence="2" id="KW-0479">Metal-binding</keyword>
<evidence type="ECO:0000256" key="5">
    <source>
        <dbReference type="ARBA" id="ARBA00022833"/>
    </source>
</evidence>
<dbReference type="InterPro" id="IPR002999">
    <property type="entry name" value="Tudor"/>
</dbReference>
<dbReference type="Proteomes" id="UP000695023">
    <property type="component" value="Unplaced"/>
</dbReference>
<dbReference type="Gene3D" id="3.30.40.10">
    <property type="entry name" value="Zinc/RING finger domain, C3HC4 (zinc finger)"/>
    <property type="match status" value="1"/>
</dbReference>
<accession>A0A9Y3VRW2</accession>
<feature type="compositionally biased region" description="Basic and acidic residues" evidence="8">
    <location>
        <begin position="225"/>
        <end position="245"/>
    </location>
</feature>
<protein>
    <submittedName>
        <fullName evidence="11">PHD finger protein 20 isoform X3</fullName>
    </submittedName>
</protein>
<feature type="compositionally biased region" description="Polar residues" evidence="8">
    <location>
        <begin position="422"/>
        <end position="437"/>
    </location>
</feature>
<dbReference type="SUPFAM" id="SSF63748">
    <property type="entry name" value="Tudor/PWWP/MBT"/>
    <property type="match status" value="2"/>
</dbReference>
<reference evidence="11" key="1">
    <citation type="submission" date="2025-08" db="UniProtKB">
        <authorList>
            <consortium name="RefSeq"/>
        </authorList>
    </citation>
    <scope>IDENTIFICATION</scope>
</reference>
<dbReference type="RefSeq" id="XP_005746462.1">
    <property type="nucleotide sequence ID" value="XM_005746405.2"/>
</dbReference>
<feature type="compositionally biased region" description="Basic and acidic residues" evidence="8">
    <location>
        <begin position="867"/>
        <end position="884"/>
    </location>
</feature>
<proteinExistence type="predicted"/>
<feature type="compositionally biased region" description="Basic and acidic residues" evidence="8">
    <location>
        <begin position="146"/>
        <end position="162"/>
    </location>
</feature>
<dbReference type="InterPro" id="IPR019786">
    <property type="entry name" value="Zinc_finger_PHD-type_CS"/>
</dbReference>
<keyword evidence="3" id="KW-0677">Repeat</keyword>
<dbReference type="FunFam" id="3.30.40.10:FF:000196">
    <property type="entry name" value="PHD finger protein 20 (Predicted)"/>
    <property type="match status" value="1"/>
</dbReference>
<dbReference type="PROSITE" id="PS50157">
    <property type="entry name" value="ZINC_FINGER_C2H2_2"/>
    <property type="match status" value="1"/>
</dbReference>
<dbReference type="InterPro" id="IPR041297">
    <property type="entry name" value="Crb2_Tudor"/>
</dbReference>
<dbReference type="PROSITE" id="PS00028">
    <property type="entry name" value="ZINC_FINGER_C2H2_1"/>
    <property type="match status" value="1"/>
</dbReference>
<sequence>MSSPEGCLDVGSMSKTPPNRRGITFEVGAQLEARDSLKNWYAANIEKIDYDDEKVLIHYRQWSHRYDEWFDWTSPYLRPVERIQLRRQGLNDDVPAFHVNDKVLASWSDCRFYPAKVISVNKDASYTVRFYDGVIQTVKGIHVKPFTRERGGGKSRSSERNMVRRAPNRRDRRSQENGGPKNKRARRSTSDQEEDSNTEDEEHEQGMVNDKNKKTNGELEAVPTVKKEEEIPEKADQIKPRDVEKGTGFSNGVRVEEDEKEGGETCRINGDVKKEEVEMEQTGAKPYTESLKPYTELPTQMSSQTEQVSVTMTTTESSGDVEQKPNVQSESVQAAVDVPPPQPVKPVRKQGFHNPNRFSREPLYRVIKNQPPPVLSINLDHNPFKCSAPGCTKSFRKAKLLHYHMKYYHGEEQPPEADRSPTRSVQTRASEKQSSATGLDGTKRRRTISASMQSVGVATAPRGELKAAGRRTSAPPAVNTQGHQQRALLREKSKENQLDRNGCQLQDKDSDRSCFDIGSVKDKLKEKPKQKDFLRIKLKKKKKKKKAKSDEDSISDWSTDSCGWSEDDFDVDLDVTTPPLSVDSGALDTSDQEIVRCICEVEEENDFMIQCEDCLCWQHGTCMGLLEENVPDRYTCYICRDPPGQRQSLRYWYDREWLTNGHMYGLSFLEENYSHQNAKKITTTHQLLGDVHHVVEILNGLQLKMSVLQNNSHPDLQLWRQPWKHLERSRIGSDSCRSSNAIPSPVTPDEDMNRGEILMSNALEKLSRAATAATASSSCSSSPFPSFQDSYITSEHCYQKPRAYYPAVEQRLVVETRQGSELEDSMRSTEELLEREQRYGSLLETDKPKSTGISNKASLGGSWSQTENRDEGVKDSGEASDNSRQHQQWRINLLDHIDAVQDEVSHRMDFIERELDVLESWLDYTGELEPPEPLARLPQLKHRMKRLLTQLSKVQQIALYSST</sequence>
<evidence type="ECO:0000259" key="9">
    <source>
        <dbReference type="PROSITE" id="PS50157"/>
    </source>
</evidence>
<feature type="compositionally biased region" description="Polar residues" evidence="8">
    <location>
        <begin position="851"/>
        <end position="866"/>
    </location>
</feature>
<dbReference type="PANTHER" id="PTHR15856">
    <property type="entry name" value="PHD FINGER PROTEIN 20-RELATED"/>
    <property type="match status" value="1"/>
</dbReference>
<dbReference type="CTD" id="563332"/>
<evidence type="ECO:0000256" key="7">
    <source>
        <dbReference type="PROSITE-ProRule" id="PRU00042"/>
    </source>
</evidence>
<gene>
    <name evidence="11" type="primary">phf20a</name>
</gene>
<dbReference type="Pfam" id="PF02820">
    <property type="entry name" value="MBT"/>
    <property type="match status" value="1"/>
</dbReference>
<keyword evidence="6" id="KW-0539">Nucleus</keyword>
<feature type="compositionally biased region" description="Polar residues" evidence="8">
    <location>
        <begin position="297"/>
        <end position="331"/>
    </location>
</feature>
<feature type="region of interest" description="Disordered" evidence="8">
    <location>
        <begin position="146"/>
        <end position="362"/>
    </location>
</feature>
<dbReference type="PANTHER" id="PTHR15856:SF27">
    <property type="entry name" value="PHD FINGER PROTEIN 20"/>
    <property type="match status" value="1"/>
</dbReference>
<dbReference type="SMART" id="SM00333">
    <property type="entry name" value="TUDOR"/>
    <property type="match status" value="2"/>
</dbReference>
<feature type="compositionally biased region" description="Acidic residues" evidence="8">
    <location>
        <begin position="191"/>
        <end position="203"/>
    </location>
</feature>
<name>A0A9Y3VRW2_9CICH</name>
<dbReference type="SUPFAM" id="SSF57903">
    <property type="entry name" value="FYVE/PHD zinc finger"/>
    <property type="match status" value="1"/>
</dbReference>
<dbReference type="InterPro" id="IPR011011">
    <property type="entry name" value="Znf_FYVE_PHD"/>
</dbReference>
<dbReference type="GeneID" id="102213710"/>
<dbReference type="GO" id="GO:0044545">
    <property type="term" value="C:NSL complex"/>
    <property type="evidence" value="ECO:0007669"/>
    <property type="project" value="TreeGrafter"/>
</dbReference>
<keyword evidence="4 7" id="KW-0863">Zinc-finger</keyword>
<feature type="compositionally biased region" description="Basic and acidic residues" evidence="8">
    <location>
        <begin position="488"/>
        <end position="498"/>
    </location>
</feature>
<dbReference type="CDD" id="cd20104">
    <property type="entry name" value="MBT_PHF20L1-like"/>
    <property type="match status" value="1"/>
</dbReference>
<evidence type="ECO:0000256" key="2">
    <source>
        <dbReference type="ARBA" id="ARBA00022723"/>
    </source>
</evidence>
<evidence type="ECO:0000313" key="10">
    <source>
        <dbReference type="Proteomes" id="UP000695023"/>
    </source>
</evidence>
<evidence type="ECO:0000256" key="1">
    <source>
        <dbReference type="ARBA" id="ARBA00004123"/>
    </source>
</evidence>
<evidence type="ECO:0000256" key="6">
    <source>
        <dbReference type="ARBA" id="ARBA00023242"/>
    </source>
</evidence>
<dbReference type="GO" id="GO:0071339">
    <property type="term" value="C:MLL1 complex"/>
    <property type="evidence" value="ECO:0007669"/>
    <property type="project" value="TreeGrafter"/>
</dbReference>
<feature type="domain" description="C2H2-type" evidence="9">
    <location>
        <begin position="384"/>
        <end position="414"/>
    </location>
</feature>
<dbReference type="Pfam" id="PF18115">
    <property type="entry name" value="Tudor_3"/>
    <property type="match status" value="1"/>
</dbReference>
<dbReference type="FunFam" id="2.30.30.140:FF:000049">
    <property type="entry name" value="PHD finger protein 20 (Predicted)"/>
    <property type="match status" value="1"/>
</dbReference>
<comment type="subcellular location">
    <subcellularLocation>
        <location evidence="1">Nucleus</location>
    </subcellularLocation>
</comment>
<evidence type="ECO:0000256" key="4">
    <source>
        <dbReference type="ARBA" id="ARBA00022771"/>
    </source>
</evidence>
<dbReference type="Gene3D" id="3.30.160.60">
    <property type="entry name" value="Classic Zinc Finger"/>
    <property type="match status" value="1"/>
</dbReference>
<evidence type="ECO:0000256" key="8">
    <source>
        <dbReference type="SAM" id="MobiDB-lite"/>
    </source>
</evidence>
<dbReference type="InterPro" id="IPR043449">
    <property type="entry name" value="PHF20-like"/>
</dbReference>
<dbReference type="GO" id="GO:0008270">
    <property type="term" value="F:zinc ion binding"/>
    <property type="evidence" value="ECO:0007669"/>
    <property type="project" value="UniProtKB-KW"/>
</dbReference>
<evidence type="ECO:0000313" key="11">
    <source>
        <dbReference type="RefSeq" id="XP_005746462.1"/>
    </source>
</evidence>
<dbReference type="InterPro" id="IPR013087">
    <property type="entry name" value="Znf_C2H2_type"/>
</dbReference>
<keyword evidence="5" id="KW-0862">Zinc</keyword>
<feature type="region of interest" description="Disordered" evidence="8">
    <location>
        <begin position="411"/>
        <end position="508"/>
    </location>
</feature>
<dbReference type="Gene3D" id="2.30.30.140">
    <property type="match status" value="2"/>
</dbReference>
<dbReference type="PROSITE" id="PS01359">
    <property type="entry name" value="ZF_PHD_1"/>
    <property type="match status" value="1"/>
</dbReference>
<organism evidence="10 11">
    <name type="scientific">Pundamilia nyererei</name>
    <dbReference type="NCBI Taxonomy" id="303518"/>
    <lineage>
        <taxon>Eukaryota</taxon>
        <taxon>Metazoa</taxon>
        <taxon>Chordata</taxon>
        <taxon>Craniata</taxon>
        <taxon>Vertebrata</taxon>
        <taxon>Euteleostomi</taxon>
        <taxon>Actinopterygii</taxon>
        <taxon>Neopterygii</taxon>
        <taxon>Teleostei</taxon>
        <taxon>Neoteleostei</taxon>
        <taxon>Acanthomorphata</taxon>
        <taxon>Ovalentaria</taxon>
        <taxon>Cichlomorphae</taxon>
        <taxon>Cichliformes</taxon>
        <taxon>Cichlidae</taxon>
        <taxon>African cichlids</taxon>
        <taxon>Pseudocrenilabrinae</taxon>
        <taxon>Haplochromini</taxon>
        <taxon>Pundamilia</taxon>
    </lineage>
</organism>
<feature type="compositionally biased region" description="Basic and acidic residues" evidence="8">
    <location>
        <begin position="411"/>
        <end position="421"/>
    </location>
</feature>
<dbReference type="CDD" id="cd20453">
    <property type="entry name" value="Tudor_PHF20"/>
    <property type="match status" value="1"/>
</dbReference>
<dbReference type="GO" id="GO:0006357">
    <property type="term" value="P:regulation of transcription by RNA polymerase II"/>
    <property type="evidence" value="ECO:0007669"/>
    <property type="project" value="TreeGrafter"/>
</dbReference>
<dbReference type="Pfam" id="PF20826">
    <property type="entry name" value="PHD_5"/>
    <property type="match status" value="1"/>
</dbReference>
<dbReference type="InterPro" id="IPR013083">
    <property type="entry name" value="Znf_RING/FYVE/PHD"/>
</dbReference>
<dbReference type="InterPro" id="IPR004092">
    <property type="entry name" value="Mbt"/>
</dbReference>
<keyword evidence="10" id="KW-1185">Reference proteome</keyword>
<dbReference type="SUPFAM" id="SSF57667">
    <property type="entry name" value="beta-beta-alpha zinc fingers"/>
    <property type="match status" value="1"/>
</dbReference>
<evidence type="ECO:0000256" key="3">
    <source>
        <dbReference type="ARBA" id="ARBA00022737"/>
    </source>
</evidence>
<feature type="region of interest" description="Disordered" evidence="8">
    <location>
        <begin position="841"/>
        <end position="884"/>
    </location>
</feature>
<dbReference type="AlphaFoldDB" id="A0A9Y3VRW2"/>
<dbReference type="InterPro" id="IPR036236">
    <property type="entry name" value="Znf_C2H2_sf"/>
</dbReference>